<dbReference type="EMBL" id="VIUW01000004">
    <property type="protein sequence ID" value="TWD13672.1"/>
    <property type="molecule type" value="Genomic_DNA"/>
</dbReference>
<organism evidence="1 2">
    <name type="scientific">Marihabitans asiaticum</name>
    <dbReference type="NCBI Taxonomy" id="415218"/>
    <lineage>
        <taxon>Bacteria</taxon>
        <taxon>Bacillati</taxon>
        <taxon>Actinomycetota</taxon>
        <taxon>Actinomycetes</taxon>
        <taxon>Micrococcales</taxon>
        <taxon>Intrasporangiaceae</taxon>
        <taxon>Marihabitans</taxon>
    </lineage>
</organism>
<dbReference type="OrthoDB" id="3748111at2"/>
<dbReference type="RefSeq" id="WP_144857752.1">
    <property type="nucleotide sequence ID" value="NZ_BAAAYT010000002.1"/>
</dbReference>
<accession>A0A560W7S0</accession>
<keyword evidence="2" id="KW-1185">Reference proteome</keyword>
<sequence>MPSAAKQHSKAGAKAFGRQYVINLGEAAKTLDMSYLEPFRTDECVECDRFAALIEQWDEDDQRESINPYLEPRNEKVLGSDPDVLTYSAELSTPKHELVDREGSTLEVIEESDLQYNAFLVWSDGAWRVDGFTFDER</sequence>
<dbReference type="Proteomes" id="UP000315628">
    <property type="component" value="Unassembled WGS sequence"/>
</dbReference>
<comment type="caution">
    <text evidence="1">The sequence shown here is derived from an EMBL/GenBank/DDBJ whole genome shotgun (WGS) entry which is preliminary data.</text>
</comment>
<name>A0A560W7S0_9MICO</name>
<gene>
    <name evidence="1" type="ORF">FB557_2302</name>
</gene>
<proteinExistence type="predicted"/>
<dbReference type="AlphaFoldDB" id="A0A560W7S0"/>
<evidence type="ECO:0000313" key="1">
    <source>
        <dbReference type="EMBL" id="TWD13672.1"/>
    </source>
</evidence>
<evidence type="ECO:0000313" key="2">
    <source>
        <dbReference type="Proteomes" id="UP000315628"/>
    </source>
</evidence>
<protein>
    <submittedName>
        <fullName evidence="1">Uncharacterized protein</fullName>
    </submittedName>
</protein>
<reference evidence="1 2" key="1">
    <citation type="submission" date="2019-06" db="EMBL/GenBank/DDBJ databases">
        <title>Sequencing the genomes of 1000 actinobacteria strains.</title>
        <authorList>
            <person name="Klenk H.-P."/>
        </authorList>
    </citation>
    <scope>NUCLEOTIDE SEQUENCE [LARGE SCALE GENOMIC DNA]</scope>
    <source>
        <strain evidence="1 2">DSM 18935</strain>
    </source>
</reference>